<dbReference type="Proteomes" id="UP001055013">
    <property type="component" value="Unassembled WGS sequence"/>
</dbReference>
<evidence type="ECO:0000313" key="1">
    <source>
        <dbReference type="EMBL" id="GJH21820.1"/>
    </source>
</evidence>
<reference evidence="1" key="1">
    <citation type="submission" date="2021-09" db="EMBL/GenBank/DDBJ databases">
        <title>Isolation and characterization of 3-chlorobenzoate degrading bacteria from soils in Shizuoka.</title>
        <authorList>
            <person name="Ifat A."/>
            <person name="Ogawa N."/>
            <person name="Kimbara K."/>
            <person name="Moriuchi R."/>
            <person name="Dohra H."/>
            <person name="Shintani M."/>
        </authorList>
    </citation>
    <scope>NUCLEOTIDE SEQUENCE</scope>
    <source>
        <strain evidence="1">19CS2-2</strain>
    </source>
</reference>
<organism evidence="1 2">
    <name type="scientific">Caballeronia novacaledonica</name>
    <dbReference type="NCBI Taxonomy" id="1544861"/>
    <lineage>
        <taxon>Bacteria</taxon>
        <taxon>Pseudomonadati</taxon>
        <taxon>Pseudomonadota</taxon>
        <taxon>Betaproteobacteria</taxon>
        <taxon>Burkholderiales</taxon>
        <taxon>Burkholderiaceae</taxon>
        <taxon>Caballeronia</taxon>
    </lineage>
</organism>
<accession>A0ACB5R411</accession>
<proteinExistence type="predicted"/>
<sequence>MSDLFDLAGYGENPVGFGSTPAVLVVDFQRAFTDPAMPAGKSPHIHAAVERTVPLLAAARKAGVLVASCYTAWSNERGMIPWKTTAVRTGMFHGDPATEMDPRVYDRSYDVNLVKAGPSIFFGTPLSSILQRNGVDTVVITGCTTSGCVRASIIDAFSHGFRTIVAADCCGDMEAGPHEANLLDVGRRYADIVDSQTCIARFEQIARAAA</sequence>
<dbReference type="EMBL" id="BPUR01000031">
    <property type="protein sequence ID" value="GJH21820.1"/>
    <property type="molecule type" value="Genomic_DNA"/>
</dbReference>
<protein>
    <submittedName>
        <fullName evidence="1">Isochorismatase family protein</fullName>
    </submittedName>
</protein>
<name>A0ACB5R411_9BURK</name>
<evidence type="ECO:0000313" key="2">
    <source>
        <dbReference type="Proteomes" id="UP001055013"/>
    </source>
</evidence>
<comment type="caution">
    <text evidence="1">The sequence shown here is derived from an EMBL/GenBank/DDBJ whole genome shotgun (WGS) entry which is preliminary data.</text>
</comment>
<keyword evidence="2" id="KW-1185">Reference proteome</keyword>
<gene>
    <name evidence="1" type="ORF">CBA19CS22_34780</name>
</gene>